<dbReference type="PANTHER" id="PTHR11205">
    <property type="entry name" value="RIBOSOMAL PROTEIN S7"/>
    <property type="match status" value="1"/>
</dbReference>
<name>A0A2X3K6I0_9BACT</name>
<keyword evidence="6" id="KW-0820">tRNA-binding</keyword>
<protein>
    <recommendedName>
        <fullName evidence="6">Small ribosomal subunit protein uS7</fullName>
    </recommendedName>
</protein>
<dbReference type="Pfam" id="PF00177">
    <property type="entry name" value="Ribosomal_S7"/>
    <property type="match status" value="1"/>
</dbReference>
<dbReference type="CDD" id="cd14869">
    <property type="entry name" value="uS7_Bacteria"/>
    <property type="match status" value="1"/>
</dbReference>
<dbReference type="GO" id="GO:0000049">
    <property type="term" value="F:tRNA binding"/>
    <property type="evidence" value="ECO:0007669"/>
    <property type="project" value="UniProtKB-UniRule"/>
</dbReference>
<evidence type="ECO:0000256" key="2">
    <source>
        <dbReference type="ARBA" id="ARBA00022730"/>
    </source>
</evidence>
<dbReference type="EMBL" id="LS483254">
    <property type="protein sequence ID" value="SQD92673.1"/>
    <property type="molecule type" value="Genomic_DNA"/>
</dbReference>
<keyword evidence="9" id="KW-1185">Reference proteome</keyword>
<dbReference type="InterPro" id="IPR023798">
    <property type="entry name" value="Ribosomal_uS7_dom"/>
</dbReference>
<sequence length="157" mass="17803">MPTFDVVIPGRDVAADVRQGSKLVEKLINYVMWDGKKSLARRTVYEAFDLLDRRGEGPALDTFLKAVQNCMPKIEVRSRRVGGAAYQVPFEVPAHRQTMLALRWMVQAARARSERTMPERLAGEISAAARGEGGAYQKRQEAHRMAEANRAFAHYRW</sequence>
<dbReference type="InterPro" id="IPR036823">
    <property type="entry name" value="Ribosomal_uS7_dom_sf"/>
</dbReference>
<dbReference type="PIRSF" id="PIRSF002122">
    <property type="entry name" value="RPS7p_RPS7a_RPS5e_RPS7o"/>
    <property type="match status" value="1"/>
</dbReference>
<comment type="subunit">
    <text evidence="6">Part of the 30S ribosomal subunit. Contacts proteins S9 and S11.</text>
</comment>
<dbReference type="KEGG" id="bana:BARAN1_0649"/>
<reference evidence="9" key="1">
    <citation type="submission" date="2018-05" db="EMBL/GenBank/DDBJ databases">
        <authorList>
            <person name="Hao L."/>
        </authorList>
    </citation>
    <scope>NUCLEOTIDE SEQUENCE [LARGE SCALE GENOMIC DNA]</scope>
</reference>
<keyword evidence="3 6" id="KW-0694">RNA-binding</keyword>
<dbReference type="InterPro" id="IPR000235">
    <property type="entry name" value="Ribosomal_uS7"/>
</dbReference>
<comment type="function">
    <text evidence="6">One of the primary rRNA binding proteins, it binds directly to 16S rRNA where it nucleates assembly of the head domain of the 30S subunit. Is located at the subunit interface close to the decoding center, probably blocks exit of the E-site tRNA.</text>
</comment>
<keyword evidence="4 6" id="KW-0689">Ribosomal protein</keyword>
<dbReference type="HAMAP" id="MF_00480_B">
    <property type="entry name" value="Ribosomal_uS7_B"/>
    <property type="match status" value="1"/>
</dbReference>
<dbReference type="SUPFAM" id="SSF47973">
    <property type="entry name" value="Ribosomal protein S7"/>
    <property type="match status" value="1"/>
</dbReference>
<feature type="domain" description="Small ribosomal subunit protein uS7" evidence="7">
    <location>
        <begin position="9"/>
        <end position="150"/>
    </location>
</feature>
<dbReference type="AlphaFoldDB" id="A0A2X3K6I0"/>
<keyword evidence="2 6" id="KW-0699">rRNA-binding</keyword>
<dbReference type="Gene3D" id="1.10.455.10">
    <property type="entry name" value="Ribosomal protein S7 domain"/>
    <property type="match status" value="1"/>
</dbReference>
<evidence type="ECO:0000259" key="7">
    <source>
        <dbReference type="Pfam" id="PF00177"/>
    </source>
</evidence>
<accession>A0A2X3K6I0</accession>
<proteinExistence type="inferred from homology"/>
<dbReference type="RefSeq" id="WP_420196458.1">
    <property type="nucleotide sequence ID" value="NZ_LS483254.1"/>
</dbReference>
<organism evidence="8 9">
    <name type="scientific">Candidatus Bipolaricaulis anaerobius</name>
    <dbReference type="NCBI Taxonomy" id="2026885"/>
    <lineage>
        <taxon>Bacteria</taxon>
        <taxon>Candidatus Bipolaricaulota</taxon>
        <taxon>Candidatus Bipolaricaulia</taxon>
        <taxon>Candidatus Bipolaricaulales</taxon>
        <taxon>Candidatus Bipolaricaulaceae</taxon>
        <taxon>Candidatus Bipolaricaulis</taxon>
    </lineage>
</organism>
<evidence type="ECO:0000256" key="3">
    <source>
        <dbReference type="ARBA" id="ARBA00022884"/>
    </source>
</evidence>
<dbReference type="NCBIfam" id="TIGR01029">
    <property type="entry name" value="rpsG_bact"/>
    <property type="match status" value="1"/>
</dbReference>
<dbReference type="Proteomes" id="UP000249818">
    <property type="component" value="Chromosome BARAN1"/>
</dbReference>
<dbReference type="GO" id="GO:0006412">
    <property type="term" value="P:translation"/>
    <property type="evidence" value="ECO:0007669"/>
    <property type="project" value="UniProtKB-UniRule"/>
</dbReference>
<dbReference type="GO" id="GO:0003735">
    <property type="term" value="F:structural constituent of ribosome"/>
    <property type="evidence" value="ECO:0007669"/>
    <property type="project" value="InterPro"/>
</dbReference>
<dbReference type="GO" id="GO:0015935">
    <property type="term" value="C:small ribosomal subunit"/>
    <property type="evidence" value="ECO:0007669"/>
    <property type="project" value="InterPro"/>
</dbReference>
<evidence type="ECO:0000256" key="5">
    <source>
        <dbReference type="ARBA" id="ARBA00023274"/>
    </source>
</evidence>
<comment type="similarity">
    <text evidence="1 6">Belongs to the universal ribosomal protein uS7 family.</text>
</comment>
<dbReference type="GO" id="GO:0019843">
    <property type="term" value="F:rRNA binding"/>
    <property type="evidence" value="ECO:0007669"/>
    <property type="project" value="UniProtKB-UniRule"/>
</dbReference>
<evidence type="ECO:0000313" key="9">
    <source>
        <dbReference type="Proteomes" id="UP000249818"/>
    </source>
</evidence>
<evidence type="ECO:0000256" key="6">
    <source>
        <dbReference type="HAMAP-Rule" id="MF_00480"/>
    </source>
</evidence>
<dbReference type="InterPro" id="IPR005717">
    <property type="entry name" value="Ribosomal_uS7_bac/org-type"/>
</dbReference>
<evidence type="ECO:0000256" key="1">
    <source>
        <dbReference type="ARBA" id="ARBA00007151"/>
    </source>
</evidence>
<gene>
    <name evidence="6 8" type="primary">rpsG</name>
    <name evidence="8" type="ORF">BARAN1_0649</name>
</gene>
<evidence type="ECO:0000256" key="4">
    <source>
        <dbReference type="ARBA" id="ARBA00022980"/>
    </source>
</evidence>
<keyword evidence="5 6" id="KW-0687">Ribonucleoprotein</keyword>
<evidence type="ECO:0000313" key="8">
    <source>
        <dbReference type="EMBL" id="SQD92673.1"/>
    </source>
</evidence>